<reference evidence="3 6" key="2">
    <citation type="submission" date="2016-10" db="EMBL/GenBank/DDBJ databases">
        <authorList>
            <person name="de Groot N.N."/>
        </authorList>
    </citation>
    <scope>NUCLEOTIDE SEQUENCE [LARGE SCALE GENOMIC DNA]</scope>
    <source>
        <strain evidence="2 6">Nm110</strain>
        <strain evidence="3">Nm44</strain>
    </source>
</reference>
<dbReference type="EMBL" id="VNHT01000017">
    <property type="protein sequence ID" value="TYP89347.1"/>
    <property type="molecule type" value="Genomic_DNA"/>
</dbReference>
<dbReference type="InterPro" id="IPR021279">
    <property type="entry name" value="DUF2721"/>
</dbReference>
<dbReference type="EMBL" id="FOUB01000004">
    <property type="protein sequence ID" value="SFL78013.1"/>
    <property type="molecule type" value="Genomic_DNA"/>
</dbReference>
<gene>
    <name evidence="4" type="ORF">BCL69_10174</name>
    <name evidence="3" type="ORF">SAMN05421863_100456</name>
    <name evidence="2" type="ORF">SAMN05421882_101859</name>
</gene>
<dbReference type="Proteomes" id="UP000183454">
    <property type="component" value="Unassembled WGS sequence"/>
</dbReference>
<dbReference type="OrthoDB" id="342619at2"/>
<keyword evidence="1" id="KW-1133">Transmembrane helix</keyword>
<feature type="transmembrane region" description="Helical" evidence="1">
    <location>
        <begin position="6"/>
        <end position="29"/>
    </location>
</feature>
<keyword evidence="1" id="KW-0472">Membrane</keyword>
<evidence type="ECO:0000313" key="2">
    <source>
        <dbReference type="EMBL" id="SDW61192.1"/>
    </source>
</evidence>
<reference evidence="4 7" key="3">
    <citation type="submission" date="2019-07" db="EMBL/GenBank/DDBJ databases">
        <title>Active sludge and wastewater microbial communities from Klosterneuburg, Austria.</title>
        <authorList>
            <person name="Wagner M."/>
        </authorList>
    </citation>
    <scope>NUCLEOTIDE SEQUENCE [LARGE SCALE GENOMIC DNA]</scope>
    <source>
        <strain evidence="4 7">Nm2</strain>
    </source>
</reference>
<dbReference type="EMBL" id="FNNH01000018">
    <property type="protein sequence ID" value="SDW61192.1"/>
    <property type="molecule type" value="Genomic_DNA"/>
</dbReference>
<proteinExistence type="predicted"/>
<evidence type="ECO:0000313" key="7">
    <source>
        <dbReference type="Proteomes" id="UP000324176"/>
    </source>
</evidence>
<sequence>MEEVSVSVTVLTAMITPAVLILACGSLLLTTSQRLNRSIDRTRKISFEFKEIKQGNKSAPEPEQRMLFRQLEKAAKRSILLQRAMTLLYISLFFFIATSLLIGIFEILNWIRSWILISFFIIGIMMLLCASFFLVMETRLALSAVHDEMKFRLTID</sequence>
<dbReference type="Pfam" id="PF11026">
    <property type="entry name" value="DUF2721"/>
    <property type="match status" value="1"/>
</dbReference>
<feature type="transmembrane region" description="Helical" evidence="1">
    <location>
        <begin position="114"/>
        <end position="135"/>
    </location>
</feature>
<evidence type="ECO:0000313" key="5">
    <source>
        <dbReference type="Proteomes" id="UP000183287"/>
    </source>
</evidence>
<feature type="transmembrane region" description="Helical" evidence="1">
    <location>
        <begin position="86"/>
        <end position="108"/>
    </location>
</feature>
<evidence type="ECO:0000313" key="4">
    <source>
        <dbReference type="EMBL" id="TYP89347.1"/>
    </source>
</evidence>
<evidence type="ECO:0000256" key="1">
    <source>
        <dbReference type="SAM" id="Phobius"/>
    </source>
</evidence>
<protein>
    <submittedName>
        <fullName evidence="4">Uncharacterized protein DUF2721</fullName>
    </submittedName>
</protein>
<reference evidence="5" key="1">
    <citation type="submission" date="2016-10" db="EMBL/GenBank/DDBJ databases">
        <authorList>
            <person name="Varghese N."/>
            <person name="Submissions S."/>
        </authorList>
    </citation>
    <scope>NUCLEOTIDE SEQUENCE [LARGE SCALE GENOMIC DNA]</scope>
    <source>
        <strain evidence="5">Nm44</strain>
    </source>
</reference>
<dbReference type="AlphaFoldDB" id="A0A1I4KHB4"/>
<dbReference type="RefSeq" id="WP_052752268.1">
    <property type="nucleotide sequence ID" value="NZ_CBDIPD010000061.1"/>
</dbReference>
<dbReference type="Proteomes" id="UP000324176">
    <property type="component" value="Unassembled WGS sequence"/>
</dbReference>
<organism evidence="3 5">
    <name type="scientific">Nitrosomonas communis</name>
    <dbReference type="NCBI Taxonomy" id="44574"/>
    <lineage>
        <taxon>Bacteria</taxon>
        <taxon>Pseudomonadati</taxon>
        <taxon>Pseudomonadota</taxon>
        <taxon>Betaproteobacteria</taxon>
        <taxon>Nitrosomonadales</taxon>
        <taxon>Nitrosomonadaceae</taxon>
        <taxon>Nitrosomonas</taxon>
    </lineage>
</organism>
<keyword evidence="1" id="KW-0812">Transmembrane</keyword>
<evidence type="ECO:0000313" key="3">
    <source>
        <dbReference type="EMBL" id="SFL78013.1"/>
    </source>
</evidence>
<name>A0A1I4KHB4_9PROT</name>
<accession>A0A1I4KHB4</accession>
<evidence type="ECO:0000313" key="6">
    <source>
        <dbReference type="Proteomes" id="UP000183454"/>
    </source>
</evidence>
<dbReference type="Proteomes" id="UP000183287">
    <property type="component" value="Unassembled WGS sequence"/>
</dbReference>
<keyword evidence="5" id="KW-1185">Reference proteome</keyword>